<name>A0A1Z3HGY5_9CYAN</name>
<dbReference type="OrthoDB" id="463963at2"/>
<dbReference type="AlphaFoldDB" id="A0A1Z3HGY5"/>
<keyword evidence="2" id="KW-1133">Transmembrane helix</keyword>
<evidence type="ECO:0000313" key="4">
    <source>
        <dbReference type="Proteomes" id="UP000191901"/>
    </source>
</evidence>
<sequence length="84" mass="9424">MNKFESRQSQPKLDTDEGWVVQVYGSNRRLLCVLEPSHGWIFLIGCGVGLLFSVIWINVARYSPPLEPTPPTESPVRSPALQVD</sequence>
<evidence type="ECO:0000256" key="1">
    <source>
        <dbReference type="SAM" id="MobiDB-lite"/>
    </source>
</evidence>
<keyword evidence="2" id="KW-0472">Membrane</keyword>
<keyword evidence="2" id="KW-0812">Transmembrane</keyword>
<dbReference type="Proteomes" id="UP000191901">
    <property type="component" value="Chromosome"/>
</dbReference>
<dbReference type="EMBL" id="CP021983">
    <property type="protein sequence ID" value="ASC69554.1"/>
    <property type="molecule type" value="Genomic_DNA"/>
</dbReference>
<protein>
    <submittedName>
        <fullName evidence="3">Uncharacterized protein</fullName>
    </submittedName>
</protein>
<gene>
    <name evidence="3" type="ORF">XM38_004810</name>
</gene>
<dbReference type="RefSeq" id="WP_080811884.1">
    <property type="nucleotide sequence ID" value="NZ_CP021983.2"/>
</dbReference>
<organism evidence="3 4">
    <name type="scientific">Halomicronema hongdechloris C2206</name>
    <dbReference type="NCBI Taxonomy" id="1641165"/>
    <lineage>
        <taxon>Bacteria</taxon>
        <taxon>Bacillati</taxon>
        <taxon>Cyanobacteriota</taxon>
        <taxon>Cyanophyceae</taxon>
        <taxon>Nodosilineales</taxon>
        <taxon>Nodosilineaceae</taxon>
        <taxon>Halomicronema</taxon>
    </lineage>
</organism>
<keyword evidence="4" id="KW-1185">Reference proteome</keyword>
<feature type="region of interest" description="Disordered" evidence="1">
    <location>
        <begin position="65"/>
        <end position="84"/>
    </location>
</feature>
<dbReference type="KEGG" id="hhg:XM38_004810"/>
<evidence type="ECO:0000256" key="2">
    <source>
        <dbReference type="SAM" id="Phobius"/>
    </source>
</evidence>
<accession>A0A1Z3HGY5</accession>
<proteinExistence type="predicted"/>
<evidence type="ECO:0000313" key="3">
    <source>
        <dbReference type="EMBL" id="ASC69554.1"/>
    </source>
</evidence>
<reference evidence="3 4" key="1">
    <citation type="journal article" date="2016" name="Biochim. Biophys. Acta">
        <title>Characterization of red-shifted phycobilisomes isolated from the chlorophyll f-containing cyanobacterium Halomicronema hongdechloris.</title>
        <authorList>
            <person name="Li Y."/>
            <person name="Lin Y."/>
            <person name="Garvey C.J."/>
            <person name="Birch D."/>
            <person name="Corkery R.W."/>
            <person name="Loughlin P.C."/>
            <person name="Scheer H."/>
            <person name="Willows R.D."/>
            <person name="Chen M."/>
        </authorList>
    </citation>
    <scope>NUCLEOTIDE SEQUENCE [LARGE SCALE GENOMIC DNA]</scope>
    <source>
        <strain evidence="3 4">C2206</strain>
    </source>
</reference>
<feature type="transmembrane region" description="Helical" evidence="2">
    <location>
        <begin position="39"/>
        <end position="59"/>
    </location>
</feature>